<gene>
    <name evidence="2" type="ORF">IWQ62_002710</name>
</gene>
<feature type="compositionally biased region" description="Basic residues" evidence="1">
    <location>
        <begin position="66"/>
        <end position="80"/>
    </location>
</feature>
<name>A0A9W8APE4_9FUNG</name>
<dbReference type="InterPro" id="IPR036236">
    <property type="entry name" value="Znf_C2H2_sf"/>
</dbReference>
<accession>A0A9W8APE4</accession>
<keyword evidence="3" id="KW-1185">Reference proteome</keyword>
<sequence length="201" mass="22004">MTKIPTPAPKDKRPSTRFCEACQVNVPAGPINWPQHLHGKKHLTNVQLRSRRNSGTPPNGVGFNQHTRRPLVPRENKRRPSAASSFRSVSPVGRQGSPSLSRMPVDSYKPMYAATTMGPRTTAFPTGHSRRSSIDSGLPGNIHQSGYSLGNSPGQMPAAGYKVTTQPLQRPKSKPPHSYKPISLETLFPYDPEGLDYSKIG</sequence>
<feature type="region of interest" description="Disordered" evidence="1">
    <location>
        <begin position="50"/>
        <end position="105"/>
    </location>
</feature>
<feature type="compositionally biased region" description="Polar residues" evidence="1">
    <location>
        <begin position="50"/>
        <end position="65"/>
    </location>
</feature>
<evidence type="ECO:0000313" key="2">
    <source>
        <dbReference type="EMBL" id="KAJ1965259.1"/>
    </source>
</evidence>
<proteinExistence type="predicted"/>
<comment type="caution">
    <text evidence="2">The sequence shown here is derived from an EMBL/GenBank/DDBJ whole genome shotgun (WGS) entry which is preliminary data.</text>
</comment>
<dbReference type="SUPFAM" id="SSF57667">
    <property type="entry name" value="beta-beta-alpha zinc fingers"/>
    <property type="match status" value="1"/>
</dbReference>
<dbReference type="Proteomes" id="UP001150925">
    <property type="component" value="Unassembled WGS sequence"/>
</dbReference>
<feature type="region of interest" description="Disordered" evidence="1">
    <location>
        <begin position="117"/>
        <end position="139"/>
    </location>
</feature>
<dbReference type="Gene3D" id="3.30.160.60">
    <property type="entry name" value="Classic Zinc Finger"/>
    <property type="match status" value="1"/>
</dbReference>
<feature type="region of interest" description="Disordered" evidence="1">
    <location>
        <begin position="165"/>
        <end position="185"/>
    </location>
</feature>
<evidence type="ECO:0000256" key="1">
    <source>
        <dbReference type="SAM" id="MobiDB-lite"/>
    </source>
</evidence>
<reference evidence="2" key="1">
    <citation type="submission" date="2022-07" db="EMBL/GenBank/DDBJ databases">
        <title>Phylogenomic reconstructions and comparative analyses of Kickxellomycotina fungi.</title>
        <authorList>
            <person name="Reynolds N.K."/>
            <person name="Stajich J.E."/>
            <person name="Barry K."/>
            <person name="Grigoriev I.V."/>
            <person name="Crous P."/>
            <person name="Smith M.E."/>
        </authorList>
    </citation>
    <scope>NUCLEOTIDE SEQUENCE</scope>
    <source>
        <strain evidence="2">RSA 1196</strain>
    </source>
</reference>
<evidence type="ECO:0008006" key="4">
    <source>
        <dbReference type="Google" id="ProtNLM"/>
    </source>
</evidence>
<protein>
    <recommendedName>
        <fullName evidence="4">U1-type domain-containing protein</fullName>
    </recommendedName>
</protein>
<evidence type="ECO:0000313" key="3">
    <source>
        <dbReference type="Proteomes" id="UP001150925"/>
    </source>
</evidence>
<dbReference type="EMBL" id="JANBPY010000613">
    <property type="protein sequence ID" value="KAJ1965259.1"/>
    <property type="molecule type" value="Genomic_DNA"/>
</dbReference>
<organism evidence="2 3">
    <name type="scientific">Dispira parvispora</name>
    <dbReference type="NCBI Taxonomy" id="1520584"/>
    <lineage>
        <taxon>Eukaryota</taxon>
        <taxon>Fungi</taxon>
        <taxon>Fungi incertae sedis</taxon>
        <taxon>Zoopagomycota</taxon>
        <taxon>Kickxellomycotina</taxon>
        <taxon>Dimargaritomycetes</taxon>
        <taxon>Dimargaritales</taxon>
        <taxon>Dimargaritaceae</taxon>
        <taxon>Dispira</taxon>
    </lineage>
</organism>
<dbReference type="AlphaFoldDB" id="A0A9W8APE4"/>